<gene>
    <name evidence="2" type="ORF">RRG08_024017</name>
</gene>
<organism evidence="2 3">
    <name type="scientific">Elysia crispata</name>
    <name type="common">lettuce slug</name>
    <dbReference type="NCBI Taxonomy" id="231223"/>
    <lineage>
        <taxon>Eukaryota</taxon>
        <taxon>Metazoa</taxon>
        <taxon>Spiralia</taxon>
        <taxon>Lophotrochozoa</taxon>
        <taxon>Mollusca</taxon>
        <taxon>Gastropoda</taxon>
        <taxon>Heterobranchia</taxon>
        <taxon>Euthyneura</taxon>
        <taxon>Panpulmonata</taxon>
        <taxon>Sacoglossa</taxon>
        <taxon>Placobranchoidea</taxon>
        <taxon>Plakobranchidae</taxon>
        <taxon>Elysia</taxon>
    </lineage>
</organism>
<reference evidence="2" key="1">
    <citation type="journal article" date="2023" name="G3 (Bethesda)">
        <title>A reference genome for the long-term kleptoplast-retaining sea slug Elysia crispata morphotype clarki.</title>
        <authorList>
            <person name="Eastman K.E."/>
            <person name="Pendleton A.L."/>
            <person name="Shaikh M.A."/>
            <person name="Suttiyut T."/>
            <person name="Ogas R."/>
            <person name="Tomko P."/>
            <person name="Gavelis G."/>
            <person name="Widhalm J.R."/>
            <person name="Wisecaver J.H."/>
        </authorList>
    </citation>
    <scope>NUCLEOTIDE SEQUENCE</scope>
    <source>
        <strain evidence="2">ECLA1</strain>
    </source>
</reference>
<comment type="caution">
    <text evidence="2">The sequence shown here is derived from an EMBL/GenBank/DDBJ whole genome shotgun (WGS) entry which is preliminary data.</text>
</comment>
<feature type="region of interest" description="Disordered" evidence="1">
    <location>
        <begin position="55"/>
        <end position="83"/>
    </location>
</feature>
<keyword evidence="3" id="KW-1185">Reference proteome</keyword>
<protein>
    <submittedName>
        <fullName evidence="2">Uncharacterized protein</fullName>
    </submittedName>
</protein>
<evidence type="ECO:0000256" key="1">
    <source>
        <dbReference type="SAM" id="MobiDB-lite"/>
    </source>
</evidence>
<sequence>MLSIPTRKGMAVSTVTGQTVSQFTPSQFESVGQVQVATKRLCVLQSTLLDVDLSQSRTTKPWSSGRGIPSSGYTGNGDANFNC</sequence>
<dbReference type="Proteomes" id="UP001283361">
    <property type="component" value="Unassembled WGS sequence"/>
</dbReference>
<evidence type="ECO:0000313" key="3">
    <source>
        <dbReference type="Proteomes" id="UP001283361"/>
    </source>
</evidence>
<name>A0AAE0Z8N2_9GAST</name>
<proteinExistence type="predicted"/>
<dbReference type="AlphaFoldDB" id="A0AAE0Z8N2"/>
<evidence type="ECO:0000313" key="2">
    <source>
        <dbReference type="EMBL" id="KAK3763962.1"/>
    </source>
</evidence>
<feature type="compositionally biased region" description="Polar residues" evidence="1">
    <location>
        <begin position="71"/>
        <end position="83"/>
    </location>
</feature>
<dbReference type="EMBL" id="JAWDGP010004479">
    <property type="protein sequence ID" value="KAK3763962.1"/>
    <property type="molecule type" value="Genomic_DNA"/>
</dbReference>
<accession>A0AAE0Z8N2</accession>